<evidence type="ECO:0000313" key="1">
    <source>
        <dbReference type="EMBL" id="MBB5937122.1"/>
    </source>
</evidence>
<comment type="caution">
    <text evidence="1">The sequence shown here is derived from an EMBL/GenBank/DDBJ whole genome shotgun (WGS) entry which is preliminary data.</text>
</comment>
<dbReference type="RefSeq" id="WP_376772640.1">
    <property type="nucleotide sequence ID" value="NZ_JACHJL010000010.1"/>
</dbReference>
<dbReference type="Proteomes" id="UP000588098">
    <property type="component" value="Unassembled WGS sequence"/>
</dbReference>
<dbReference type="SUPFAM" id="SSF101386">
    <property type="entry name" value="all-alpha NTP pyrophosphatases"/>
    <property type="match status" value="1"/>
</dbReference>
<keyword evidence="2" id="KW-1185">Reference proteome</keyword>
<dbReference type="EMBL" id="JACHJL010000010">
    <property type="protein sequence ID" value="MBB5937122.1"/>
    <property type="molecule type" value="Genomic_DNA"/>
</dbReference>
<accession>A0A7W9QDC4</accession>
<dbReference type="CDD" id="cd11533">
    <property type="entry name" value="NTP-PPase_Af0060_like"/>
    <property type="match status" value="1"/>
</dbReference>
<evidence type="ECO:0008006" key="3">
    <source>
        <dbReference type="Google" id="ProtNLM"/>
    </source>
</evidence>
<dbReference type="Gene3D" id="1.10.287.1080">
    <property type="entry name" value="MazG-like"/>
    <property type="match status" value="1"/>
</dbReference>
<name>A0A7W9QDC4_9ACTN</name>
<protein>
    <recommendedName>
        <fullName evidence="3">NTP pyrophosphohydrolase MazG putative catalytic core domain-containing protein</fullName>
    </recommendedName>
</protein>
<proteinExistence type="predicted"/>
<dbReference type="AlphaFoldDB" id="A0A7W9QDC4"/>
<evidence type="ECO:0000313" key="2">
    <source>
        <dbReference type="Proteomes" id="UP000588098"/>
    </source>
</evidence>
<reference evidence="1 2" key="1">
    <citation type="submission" date="2020-08" db="EMBL/GenBank/DDBJ databases">
        <title>Genomic Encyclopedia of Type Strains, Phase III (KMG-III): the genomes of soil and plant-associated and newly described type strains.</title>
        <authorList>
            <person name="Whitman W."/>
        </authorList>
    </citation>
    <scope>NUCLEOTIDE SEQUENCE [LARGE SCALE GENOMIC DNA]</scope>
    <source>
        <strain evidence="1 2">CECT 8305</strain>
    </source>
</reference>
<sequence length="177" mass="18597">MTERLSADQIRADQLDALHELEARATTEARPGSAAPAVLEGPAVLAAHDSGQAPAAPQGQATEAGPPGVALWEVARQSVAWLDAANAARGRAEETALRLLKIAEESGEVMQAYIGLTGQNPRKGVTHRRADVAAELCDVILTAAVALHDFSDDPAATLDAHVRNVAHRLRAHTEDPT</sequence>
<gene>
    <name evidence="1" type="ORF">FHS42_004201</name>
</gene>
<dbReference type="InterPro" id="IPR044548">
    <property type="entry name" value="AF0060_NTP-PPase_MazG-like"/>
</dbReference>
<organism evidence="1 2">
    <name type="scientific">Streptomyces zagrosensis</name>
    <dbReference type="NCBI Taxonomy" id="1042984"/>
    <lineage>
        <taxon>Bacteria</taxon>
        <taxon>Bacillati</taxon>
        <taxon>Actinomycetota</taxon>
        <taxon>Actinomycetes</taxon>
        <taxon>Kitasatosporales</taxon>
        <taxon>Streptomycetaceae</taxon>
        <taxon>Streptomyces</taxon>
    </lineage>
</organism>